<gene>
    <name evidence="1" type="ordered locus">Niako_1127</name>
</gene>
<sequence>MYNLLHRILEREERRTRNNFKYYALFTETHRHIIYLALN</sequence>
<dbReference type="AlphaFoldDB" id="G8TIY5"/>
<dbReference type="EMBL" id="CP003178">
    <property type="protein sequence ID" value="AEV97502.1"/>
    <property type="molecule type" value="Genomic_DNA"/>
</dbReference>
<dbReference type="STRING" id="700598.Niako_1127"/>
<name>G8TIY5_NIAKG</name>
<reference evidence="1 2" key="1">
    <citation type="submission" date="2011-12" db="EMBL/GenBank/DDBJ databases">
        <title>The complete genome of Niastella koreensis GR20-10.</title>
        <authorList>
            <consortium name="US DOE Joint Genome Institute (JGI-PGF)"/>
            <person name="Lucas S."/>
            <person name="Han J."/>
            <person name="Lapidus A."/>
            <person name="Bruce D."/>
            <person name="Goodwin L."/>
            <person name="Pitluck S."/>
            <person name="Peters L."/>
            <person name="Kyrpides N."/>
            <person name="Mavromatis K."/>
            <person name="Ivanova N."/>
            <person name="Mikhailova N."/>
            <person name="Davenport K."/>
            <person name="Saunders E."/>
            <person name="Detter J.C."/>
            <person name="Tapia R."/>
            <person name="Han C."/>
            <person name="Land M."/>
            <person name="Hauser L."/>
            <person name="Markowitz V."/>
            <person name="Cheng J.-F."/>
            <person name="Hugenholtz P."/>
            <person name="Woyke T."/>
            <person name="Wu D."/>
            <person name="Tindall B."/>
            <person name="Pomrenke H."/>
            <person name="Brambilla E."/>
            <person name="Klenk H.-P."/>
            <person name="Eisen J.A."/>
        </authorList>
    </citation>
    <scope>NUCLEOTIDE SEQUENCE [LARGE SCALE GENOMIC DNA]</scope>
    <source>
        <strain evidence="2">DSM 17620 / KACC 11465 / NBRC 106392 / GR20-10</strain>
    </source>
</reference>
<dbReference type="Proteomes" id="UP000005438">
    <property type="component" value="Chromosome"/>
</dbReference>
<dbReference type="HOGENOM" id="CLU_3313445_0_0_10"/>
<accession>G8TIY5</accession>
<protein>
    <submittedName>
        <fullName evidence="1">Uncharacterized protein</fullName>
    </submittedName>
</protein>
<organism evidence="1 2">
    <name type="scientific">Niastella koreensis (strain DSM 17620 / KACC 11465 / NBRC 106392 / GR20-10)</name>
    <dbReference type="NCBI Taxonomy" id="700598"/>
    <lineage>
        <taxon>Bacteria</taxon>
        <taxon>Pseudomonadati</taxon>
        <taxon>Bacteroidota</taxon>
        <taxon>Chitinophagia</taxon>
        <taxon>Chitinophagales</taxon>
        <taxon>Chitinophagaceae</taxon>
        <taxon>Niastella</taxon>
    </lineage>
</organism>
<evidence type="ECO:0000313" key="2">
    <source>
        <dbReference type="Proteomes" id="UP000005438"/>
    </source>
</evidence>
<evidence type="ECO:0000313" key="1">
    <source>
        <dbReference type="EMBL" id="AEV97502.1"/>
    </source>
</evidence>
<proteinExistence type="predicted"/>
<dbReference type="KEGG" id="nko:Niako_1127"/>